<keyword evidence="1" id="KW-0175">Coiled coil</keyword>
<evidence type="ECO:0000256" key="1">
    <source>
        <dbReference type="SAM" id="Coils"/>
    </source>
</evidence>
<sequence>MTQMTTSVSNNVINNYIQRVTEWSQSSQRIPTTEELENIAAELGIDPEEIQAAQKQSHDHYVRSQGYMRLKHWNDAIAELQEAVAFNPSNLDMLVSLASAHMGRWEDHHRKDDEVNIRLRIRQCLVIKPDCEEALNLLAKLSHAIKWRTRIFTAIGVGLGGICVGIGGVFLLGDALPSWWQQPSQLELLEQSFNQELHSLQRQQQALRSQMIALQRHSDQRNQRTISTLQNRINQLQREVSQLERKIIEIEKEKPSKITPRSSNNGSILRGSD</sequence>
<protein>
    <submittedName>
        <fullName evidence="4">TPR repeat</fullName>
    </submittedName>
</protein>
<dbReference type="Gene3D" id="1.25.40.10">
    <property type="entry name" value="Tetratricopeptide repeat domain"/>
    <property type="match status" value="1"/>
</dbReference>
<keyword evidence="3" id="KW-1133">Transmembrane helix</keyword>
<evidence type="ECO:0000313" key="5">
    <source>
        <dbReference type="Proteomes" id="UP000003922"/>
    </source>
</evidence>
<proteinExistence type="predicted"/>
<evidence type="ECO:0000256" key="3">
    <source>
        <dbReference type="SAM" id="Phobius"/>
    </source>
</evidence>
<keyword evidence="5" id="KW-1185">Reference proteome</keyword>
<dbReference type="InterPro" id="IPR011990">
    <property type="entry name" value="TPR-like_helical_dom_sf"/>
</dbReference>
<evidence type="ECO:0000256" key="2">
    <source>
        <dbReference type="SAM" id="MobiDB-lite"/>
    </source>
</evidence>
<accession>Q4C311</accession>
<dbReference type="SUPFAM" id="SSF48452">
    <property type="entry name" value="TPR-like"/>
    <property type="match status" value="1"/>
</dbReference>
<dbReference type="AlphaFoldDB" id="Q4C311"/>
<keyword evidence="3" id="KW-0812">Transmembrane</keyword>
<gene>
    <name evidence="4" type="ORF">CwatDRAFT_3572</name>
</gene>
<feature type="region of interest" description="Disordered" evidence="2">
    <location>
        <begin position="254"/>
        <end position="273"/>
    </location>
</feature>
<reference evidence="4" key="1">
    <citation type="submission" date="2004-02" db="EMBL/GenBank/DDBJ databases">
        <authorList>
            <consortium name="DOE Joint Genome Institute"/>
        </authorList>
    </citation>
    <scope>NUCLEOTIDE SEQUENCE [LARGE SCALE GENOMIC DNA]</scope>
    <source>
        <strain evidence="4">WH 8501</strain>
    </source>
</reference>
<feature type="coiled-coil region" evidence="1">
    <location>
        <begin position="190"/>
        <end position="253"/>
    </location>
</feature>
<feature type="transmembrane region" description="Helical" evidence="3">
    <location>
        <begin position="151"/>
        <end position="173"/>
    </location>
</feature>
<dbReference type="Proteomes" id="UP000003922">
    <property type="component" value="Unassembled WGS sequence"/>
</dbReference>
<organism evidence="4 5">
    <name type="scientific">Crocosphaera watsonii WH 8501</name>
    <dbReference type="NCBI Taxonomy" id="165597"/>
    <lineage>
        <taxon>Bacteria</taxon>
        <taxon>Bacillati</taxon>
        <taxon>Cyanobacteriota</taxon>
        <taxon>Cyanophyceae</taxon>
        <taxon>Oscillatoriophycideae</taxon>
        <taxon>Chroococcales</taxon>
        <taxon>Aphanothecaceae</taxon>
        <taxon>Crocosphaera</taxon>
    </lineage>
</organism>
<evidence type="ECO:0000313" key="4">
    <source>
        <dbReference type="EMBL" id="EAM50546.1"/>
    </source>
</evidence>
<keyword evidence="3" id="KW-0472">Membrane</keyword>
<dbReference type="EMBL" id="AADV02000023">
    <property type="protein sequence ID" value="EAM50546.1"/>
    <property type="molecule type" value="Genomic_DNA"/>
</dbReference>
<comment type="caution">
    <text evidence="4">The sequence shown here is derived from an EMBL/GenBank/DDBJ whole genome shotgun (WGS) entry which is preliminary data.</text>
</comment>
<dbReference type="OrthoDB" id="426431at2"/>
<reference evidence="4" key="2">
    <citation type="submission" date="2005-06" db="EMBL/GenBank/DDBJ databases">
        <title>Sequencing of the draft genome and assembly of Crocosphaera watsonii WH 8501.</title>
        <authorList>
            <consortium name="US DOE Joint Genome Institute (JGI-PGF)"/>
            <person name="Copeland A."/>
            <person name="Lucas S."/>
            <person name="Lapidus A."/>
            <person name="Barry K."/>
            <person name="Detter C."/>
            <person name="Glavina T."/>
            <person name="Hammon N."/>
            <person name="Israni S."/>
            <person name="Pitluck S."/>
            <person name="Richardson P."/>
        </authorList>
    </citation>
    <scope>NUCLEOTIDE SEQUENCE [LARGE SCALE GENOMIC DNA]</scope>
    <source>
        <strain evidence="4">WH 8501</strain>
    </source>
</reference>
<dbReference type="KEGG" id="cwa:CwatDRAFT_3572"/>
<reference evidence="4" key="3">
    <citation type="submission" date="2016-12" db="EMBL/GenBank/DDBJ databases">
        <title>Annotation of the draft genome assembly of Crocosphaera watsonii WH 8501.</title>
        <authorList>
            <consortium name="US DOE Joint Genome Institute (JGI-ORNL)"/>
            <person name="Larimer F."/>
            <person name="Land M."/>
        </authorList>
    </citation>
    <scope>NUCLEOTIDE SEQUENCE</scope>
    <source>
        <strain evidence="4">WH 8501</strain>
    </source>
</reference>
<name>Q4C311_CROWT</name>